<organism evidence="2">
    <name type="scientific">Clastoptera arizonana</name>
    <name type="common">Arizona spittle bug</name>
    <dbReference type="NCBI Taxonomy" id="38151"/>
    <lineage>
        <taxon>Eukaryota</taxon>
        <taxon>Metazoa</taxon>
        <taxon>Ecdysozoa</taxon>
        <taxon>Arthropoda</taxon>
        <taxon>Hexapoda</taxon>
        <taxon>Insecta</taxon>
        <taxon>Pterygota</taxon>
        <taxon>Neoptera</taxon>
        <taxon>Paraneoptera</taxon>
        <taxon>Hemiptera</taxon>
        <taxon>Auchenorrhyncha</taxon>
        <taxon>Cercopoidea</taxon>
        <taxon>Clastopteridae</taxon>
        <taxon>Clastoptera</taxon>
    </lineage>
</organism>
<feature type="chain" id="PRO_5008581702" evidence="1">
    <location>
        <begin position="17"/>
        <end position="141"/>
    </location>
</feature>
<protein>
    <submittedName>
        <fullName evidence="2">Uncharacterized protein</fullName>
    </submittedName>
</protein>
<gene>
    <name evidence="2" type="ORF">g.5790</name>
</gene>
<keyword evidence="1" id="KW-0732">Signal</keyword>
<sequence>MNLVIFCLLLVGICYTIRMPDTDLVELGKYINDTITKPRGTALQLTRDVYVYYEELHGIRKDMKLEMPYTFTKLKAVQNSGGPPYIKYEINSTILQNYFNWTRWEHEEFFGIINATEKEWVKLLKLDQRVNSKYSKTGEME</sequence>
<evidence type="ECO:0000313" key="2">
    <source>
        <dbReference type="EMBL" id="JAS29672.1"/>
    </source>
</evidence>
<dbReference type="EMBL" id="GEDC01007626">
    <property type="protein sequence ID" value="JAS29672.1"/>
    <property type="molecule type" value="Transcribed_RNA"/>
</dbReference>
<name>A0A1B6DVI5_9HEMI</name>
<feature type="signal peptide" evidence="1">
    <location>
        <begin position="1"/>
        <end position="16"/>
    </location>
</feature>
<reference evidence="2" key="1">
    <citation type="submission" date="2015-12" db="EMBL/GenBank/DDBJ databases">
        <title>De novo transcriptome assembly of four potential Pierce s Disease insect vectors from Arizona vineyards.</title>
        <authorList>
            <person name="Tassone E.E."/>
        </authorList>
    </citation>
    <scope>NUCLEOTIDE SEQUENCE</scope>
</reference>
<proteinExistence type="predicted"/>
<dbReference type="AlphaFoldDB" id="A0A1B6DVI5"/>
<accession>A0A1B6DVI5</accession>
<evidence type="ECO:0000256" key="1">
    <source>
        <dbReference type="SAM" id="SignalP"/>
    </source>
</evidence>